<comment type="function">
    <text evidence="1">May be involved in transcriptional regulation.</text>
</comment>
<dbReference type="GeneTree" id="ENSGT01150000286944"/>
<keyword evidence="4" id="KW-0479">Metal-binding</keyword>
<dbReference type="Gene3D" id="3.30.160.60">
    <property type="entry name" value="Classic Zinc Finger"/>
    <property type="match status" value="8"/>
</dbReference>
<evidence type="ECO:0000256" key="6">
    <source>
        <dbReference type="ARBA" id="ARBA00022771"/>
    </source>
</evidence>
<feature type="domain" description="C2H2-type" evidence="14">
    <location>
        <begin position="674"/>
        <end position="701"/>
    </location>
</feature>
<keyword evidence="8" id="KW-0805">Transcription regulation</keyword>
<sequence>MNEARDPTTQKILDLTLEIIYLLTGEDHMVVKIHETIADNSSRRPSEGCSKTEHYNMEHPPHSPVHEGINEQKILELSNQIIRLLTGEVPIRCEDVTVYLSMEEWEYVERHKELYEDVMMEDHQPVITLGTKDHTLGTSNTLFGRPGSMEESAAGGLVDTEAFIHLVQDKACIYDMQDAAYKNRQTRQRAWQEIGVKLWPVWETFSKQAKEAKVNIMKSKWKSLKDAFIRHRRKEREYQSGAAASAPSPYIHAEQLAFLIPGVGMRSTDCSWEPTPRQEEDEEEDTTTQATEPSASTQNPPSPTETLRPSAPTALAPVRRHIILRPRRQRLDREEDRLIDALEAMAHPVPKLSCDFLTYPTPGPLSDFETKIRNERLTKNGEKCPNITKTVKEQTKCATYPEPKPAVYEHLPVTEIGIDLPPDQTQTAYPPSFIKEEPASCEEGNLTDSDMYEPPEHTQTEYPSTDIKEESPTYGEGNLTDSDMYEPINHTQTQYASTPIKAESGSSGEGDITDPDIYPTAEHAQTIYTHANLEEYLEDNGNPLAINPSQSLIESSKRKLQYKCCECGKCFTQSSSLVAHKRIHTGEKPFQCAECGKCFIQASNLTTHKMIHTGEKPFKCTECGKCFTRASNLTIHKKIHVGEKPFKCTECGKCFNWASSLSKHKMFHAGVKPLNCPDCGKCFIRASDLTTHRKVHTEEKPFKCTQCGKYFYWASELARHKMFHTGEKPFKCSDCGKCFSRATNLKTHTHIHTGEKPFNCTECRKSFIQSSALAAHKNIHMAGGEASCRGEQT</sequence>
<dbReference type="FunFam" id="3.30.160.60:FF:002063">
    <property type="entry name" value="RB associated KRAB zinc finger"/>
    <property type="match status" value="2"/>
</dbReference>
<evidence type="ECO:0000256" key="4">
    <source>
        <dbReference type="ARBA" id="ARBA00022723"/>
    </source>
</evidence>
<dbReference type="PROSITE" id="PS00028">
    <property type="entry name" value="ZINC_FINGER_C2H2_1"/>
    <property type="match status" value="8"/>
</dbReference>
<keyword evidence="11" id="KW-0539">Nucleus</keyword>
<dbReference type="Ensembl" id="ENSLLET00000029006.1">
    <property type="protein sequence ID" value="ENSLLEP00000027916.1"/>
    <property type="gene ID" value="ENSLLEG00000017527.1"/>
</dbReference>
<evidence type="ECO:0000256" key="11">
    <source>
        <dbReference type="ARBA" id="ARBA00023242"/>
    </source>
</evidence>
<dbReference type="FunFam" id="3.30.160.60:FF:000609">
    <property type="entry name" value="zinc finger protein 621"/>
    <property type="match status" value="1"/>
</dbReference>
<dbReference type="GO" id="GO:0008270">
    <property type="term" value="F:zinc ion binding"/>
    <property type="evidence" value="ECO:0007669"/>
    <property type="project" value="UniProtKB-KW"/>
</dbReference>
<evidence type="ECO:0000313" key="17">
    <source>
        <dbReference type="Proteomes" id="UP000694569"/>
    </source>
</evidence>
<dbReference type="SUPFAM" id="SSF109640">
    <property type="entry name" value="KRAB domain (Kruppel-associated box)"/>
    <property type="match status" value="1"/>
</dbReference>
<evidence type="ECO:0000256" key="8">
    <source>
        <dbReference type="ARBA" id="ARBA00023015"/>
    </source>
</evidence>
<accession>A0A8C5PVD8</accession>
<reference evidence="16" key="1">
    <citation type="submission" date="2025-08" db="UniProtKB">
        <authorList>
            <consortium name="Ensembl"/>
        </authorList>
    </citation>
    <scope>IDENTIFICATION</scope>
</reference>
<feature type="domain" description="C2H2-type" evidence="14">
    <location>
        <begin position="590"/>
        <end position="617"/>
    </location>
</feature>
<feature type="domain" description="MADF" evidence="15">
    <location>
        <begin position="162"/>
        <end position="264"/>
    </location>
</feature>
<evidence type="ECO:0000256" key="1">
    <source>
        <dbReference type="ARBA" id="ARBA00003767"/>
    </source>
</evidence>
<protein>
    <submittedName>
        <fullName evidence="16">Uncharacterized protein</fullName>
    </submittedName>
</protein>
<dbReference type="Pfam" id="PF00096">
    <property type="entry name" value="zf-C2H2"/>
    <property type="match status" value="6"/>
</dbReference>
<dbReference type="AlphaFoldDB" id="A0A8C5PVD8"/>
<dbReference type="GO" id="GO:0005634">
    <property type="term" value="C:nucleus"/>
    <property type="evidence" value="ECO:0007669"/>
    <property type="project" value="UniProtKB-SubCell"/>
</dbReference>
<dbReference type="CDD" id="cd07765">
    <property type="entry name" value="KRAB_A-box"/>
    <property type="match status" value="1"/>
</dbReference>
<evidence type="ECO:0000256" key="7">
    <source>
        <dbReference type="ARBA" id="ARBA00022833"/>
    </source>
</evidence>
<evidence type="ECO:0000256" key="13">
    <source>
        <dbReference type="SAM" id="MobiDB-lite"/>
    </source>
</evidence>
<feature type="compositionally biased region" description="Polar residues" evidence="13">
    <location>
        <begin position="293"/>
        <end position="307"/>
    </location>
</feature>
<feature type="domain" description="C2H2-type" evidence="14">
    <location>
        <begin position="702"/>
        <end position="729"/>
    </location>
</feature>
<evidence type="ECO:0000256" key="12">
    <source>
        <dbReference type="PROSITE-ProRule" id="PRU00042"/>
    </source>
</evidence>
<name>A0A8C5PVD8_9ANUR</name>
<proteinExistence type="inferred from homology"/>
<dbReference type="InterPro" id="IPR036236">
    <property type="entry name" value="Znf_C2H2_sf"/>
</dbReference>
<evidence type="ECO:0000256" key="9">
    <source>
        <dbReference type="ARBA" id="ARBA00023125"/>
    </source>
</evidence>
<dbReference type="FunFam" id="3.30.160.60:FF:000585">
    <property type="entry name" value="zinc finger protein 784"/>
    <property type="match status" value="1"/>
</dbReference>
<dbReference type="PROSITE" id="PS51029">
    <property type="entry name" value="MADF"/>
    <property type="match status" value="1"/>
</dbReference>
<feature type="region of interest" description="Disordered" evidence="13">
    <location>
        <begin position="436"/>
        <end position="479"/>
    </location>
</feature>
<dbReference type="PROSITE" id="PS50157">
    <property type="entry name" value="ZINC_FINGER_C2H2_2"/>
    <property type="match status" value="8"/>
</dbReference>
<evidence type="ECO:0000256" key="10">
    <source>
        <dbReference type="ARBA" id="ARBA00023163"/>
    </source>
</evidence>
<keyword evidence="6 12" id="KW-0863">Zinc-finger</keyword>
<dbReference type="SMART" id="SM00355">
    <property type="entry name" value="ZnF_C2H2"/>
    <property type="match status" value="8"/>
</dbReference>
<dbReference type="SUPFAM" id="SSF57667">
    <property type="entry name" value="beta-beta-alpha zinc fingers"/>
    <property type="match status" value="5"/>
</dbReference>
<evidence type="ECO:0000256" key="3">
    <source>
        <dbReference type="ARBA" id="ARBA00006991"/>
    </source>
</evidence>
<evidence type="ECO:0000259" key="14">
    <source>
        <dbReference type="PROSITE" id="PS50157"/>
    </source>
</evidence>
<dbReference type="FunFam" id="3.30.160.60:FF:000358">
    <property type="entry name" value="zinc finger protein 24"/>
    <property type="match status" value="1"/>
</dbReference>
<comment type="subcellular location">
    <subcellularLocation>
        <location evidence="2">Nucleus</location>
    </subcellularLocation>
</comment>
<dbReference type="InterPro" id="IPR001909">
    <property type="entry name" value="KRAB"/>
</dbReference>
<comment type="similarity">
    <text evidence="3">Belongs to the krueppel C2H2-type zinc-finger protein family.</text>
</comment>
<dbReference type="PANTHER" id="PTHR24381">
    <property type="entry name" value="ZINC FINGER PROTEIN"/>
    <property type="match status" value="1"/>
</dbReference>
<feature type="region of interest" description="Disordered" evidence="13">
    <location>
        <begin position="494"/>
        <end position="514"/>
    </location>
</feature>
<dbReference type="GO" id="GO:0000977">
    <property type="term" value="F:RNA polymerase II transcription regulatory region sequence-specific DNA binding"/>
    <property type="evidence" value="ECO:0007669"/>
    <property type="project" value="TreeGrafter"/>
</dbReference>
<dbReference type="Gene3D" id="6.10.140.140">
    <property type="match status" value="1"/>
</dbReference>
<dbReference type="Proteomes" id="UP000694569">
    <property type="component" value="Unplaced"/>
</dbReference>
<feature type="domain" description="C2H2-type" evidence="14">
    <location>
        <begin position="730"/>
        <end position="757"/>
    </location>
</feature>
<keyword evidence="7" id="KW-0862">Zinc</keyword>
<dbReference type="GO" id="GO:0000981">
    <property type="term" value="F:DNA-binding transcription factor activity, RNA polymerase II-specific"/>
    <property type="evidence" value="ECO:0007669"/>
    <property type="project" value="TreeGrafter"/>
</dbReference>
<reference evidence="16" key="2">
    <citation type="submission" date="2025-09" db="UniProtKB">
        <authorList>
            <consortium name="Ensembl"/>
        </authorList>
    </citation>
    <scope>IDENTIFICATION</scope>
</reference>
<evidence type="ECO:0000259" key="15">
    <source>
        <dbReference type="PROSITE" id="PS51029"/>
    </source>
</evidence>
<keyword evidence="5" id="KW-0677">Repeat</keyword>
<dbReference type="InterPro" id="IPR006578">
    <property type="entry name" value="MADF-dom"/>
</dbReference>
<dbReference type="PANTHER" id="PTHR24381:SF436">
    <property type="entry name" value="ZINC FINGER PROTEIN 768"/>
    <property type="match status" value="1"/>
</dbReference>
<evidence type="ECO:0000256" key="2">
    <source>
        <dbReference type="ARBA" id="ARBA00004123"/>
    </source>
</evidence>
<feature type="domain" description="C2H2-type" evidence="14">
    <location>
        <begin position="758"/>
        <end position="785"/>
    </location>
</feature>
<organism evidence="16 17">
    <name type="scientific">Leptobrachium leishanense</name>
    <name type="common">Leishan spiny toad</name>
    <dbReference type="NCBI Taxonomy" id="445787"/>
    <lineage>
        <taxon>Eukaryota</taxon>
        <taxon>Metazoa</taxon>
        <taxon>Chordata</taxon>
        <taxon>Craniata</taxon>
        <taxon>Vertebrata</taxon>
        <taxon>Euteleostomi</taxon>
        <taxon>Amphibia</taxon>
        <taxon>Batrachia</taxon>
        <taxon>Anura</taxon>
        <taxon>Pelobatoidea</taxon>
        <taxon>Megophryidae</taxon>
        <taxon>Leptobrachium</taxon>
    </lineage>
</organism>
<feature type="domain" description="C2H2-type" evidence="14">
    <location>
        <begin position="618"/>
        <end position="645"/>
    </location>
</feature>
<evidence type="ECO:0000256" key="5">
    <source>
        <dbReference type="ARBA" id="ARBA00022737"/>
    </source>
</evidence>
<dbReference type="FunFam" id="3.30.160.60:FF:000681">
    <property type="entry name" value="zinc finger protein 205 isoform X1"/>
    <property type="match status" value="1"/>
</dbReference>
<dbReference type="SMART" id="SM00595">
    <property type="entry name" value="MADF"/>
    <property type="match status" value="1"/>
</dbReference>
<dbReference type="InterPro" id="IPR036051">
    <property type="entry name" value="KRAB_dom_sf"/>
</dbReference>
<keyword evidence="10" id="KW-0804">Transcription</keyword>
<feature type="domain" description="C2H2-type" evidence="14">
    <location>
        <begin position="562"/>
        <end position="589"/>
    </location>
</feature>
<feature type="domain" description="C2H2-type" evidence="14">
    <location>
        <begin position="646"/>
        <end position="673"/>
    </location>
</feature>
<keyword evidence="17" id="KW-1185">Reference proteome</keyword>
<dbReference type="FunFam" id="3.30.160.60:FF:000557">
    <property type="entry name" value="zinc finger and SCAN domain-containing protein 29"/>
    <property type="match status" value="2"/>
</dbReference>
<evidence type="ECO:0000313" key="16">
    <source>
        <dbReference type="Ensembl" id="ENSLLEP00000027916.1"/>
    </source>
</evidence>
<dbReference type="Pfam" id="PF10545">
    <property type="entry name" value="MADF_DNA_bdg"/>
    <property type="match status" value="1"/>
</dbReference>
<keyword evidence="9" id="KW-0238">DNA-binding</keyword>
<feature type="region of interest" description="Disordered" evidence="13">
    <location>
        <begin position="269"/>
        <end position="320"/>
    </location>
</feature>
<dbReference type="Pfam" id="PF01352">
    <property type="entry name" value="KRAB"/>
    <property type="match status" value="1"/>
</dbReference>
<dbReference type="InterPro" id="IPR013087">
    <property type="entry name" value="Znf_C2H2_type"/>
</dbReference>